<keyword evidence="1" id="KW-1133">Transmembrane helix</keyword>
<proteinExistence type="predicted"/>
<feature type="transmembrane region" description="Helical" evidence="1">
    <location>
        <begin position="72"/>
        <end position="91"/>
    </location>
</feature>
<dbReference type="Proteomes" id="UP000054695">
    <property type="component" value="Unassembled WGS sequence"/>
</dbReference>
<dbReference type="PATRIC" id="fig|447.4.peg.2808"/>
<keyword evidence="1" id="KW-0472">Membrane</keyword>
<evidence type="ECO:0000256" key="1">
    <source>
        <dbReference type="SAM" id="Phobius"/>
    </source>
</evidence>
<keyword evidence="3" id="KW-1185">Reference proteome</keyword>
<reference evidence="2 3" key="1">
    <citation type="submission" date="2015-11" db="EMBL/GenBank/DDBJ databases">
        <title>Genomic analysis of 38 Legionella species identifies large and diverse effector repertoires.</title>
        <authorList>
            <person name="Burstein D."/>
            <person name="Amaro F."/>
            <person name="Zusman T."/>
            <person name="Lifshitz Z."/>
            <person name="Cohen O."/>
            <person name="Gilbert J.A."/>
            <person name="Pupko T."/>
            <person name="Shuman H.A."/>
            <person name="Segal G."/>
        </authorList>
    </citation>
    <scope>NUCLEOTIDE SEQUENCE [LARGE SCALE GENOMIC DNA]</scope>
    <source>
        <strain evidence="2 3">WIGA</strain>
    </source>
</reference>
<evidence type="ECO:0000313" key="3">
    <source>
        <dbReference type="Proteomes" id="UP000054695"/>
    </source>
</evidence>
<feature type="transmembrane region" description="Helical" evidence="1">
    <location>
        <begin position="144"/>
        <end position="163"/>
    </location>
</feature>
<dbReference type="AlphaFoldDB" id="A0A0W0RJ37"/>
<protein>
    <recommendedName>
        <fullName evidence="4">Fusaric acid resistance protein family protein</fullName>
    </recommendedName>
</protein>
<evidence type="ECO:0008006" key="4">
    <source>
        <dbReference type="Google" id="ProtNLM"/>
    </source>
</evidence>
<feature type="transmembrane region" description="Helical" evidence="1">
    <location>
        <begin position="97"/>
        <end position="117"/>
    </location>
</feature>
<dbReference type="OrthoDB" id="5653967at2"/>
<comment type="caution">
    <text evidence="2">The sequence shown here is derived from an EMBL/GenBank/DDBJ whole genome shotgun (WGS) entry which is preliminary data.</text>
</comment>
<gene>
    <name evidence="2" type="ORF">Lboz_2642</name>
</gene>
<sequence>MSISKFKQWLDEVDPYALQRITLYKCLFVATVEVYVYWLFRPVSFLTFFSPFLLVGMYEAPVLTTFKEKERLLFFIGTAIIIISVSFYLVYPFHGIFFFFSVFAFAVTYFCVLKYFYALKNLTMMLIATGAVVLSTEPPANLEVAYGFISSTTLAMIFVFMSLKCFPNVYLIIWNRALQKFIQYLEEDIDAAINQNHKSPIGEEILHLGMVRNYRRMLPKKYIMQACRMSVNIRNIQHALDNLYYEKKNEVFWYGIKNNLHWLRLNMKTYTPCGMPTMPIEPETKLQHYIAHCLQEAFIRWNKLCFLRHN</sequence>
<keyword evidence="1" id="KW-0812">Transmembrane</keyword>
<organism evidence="2 3">
    <name type="scientific">Legionella bozemanae</name>
    <name type="common">Fluoribacter bozemanae</name>
    <dbReference type="NCBI Taxonomy" id="447"/>
    <lineage>
        <taxon>Bacteria</taxon>
        <taxon>Pseudomonadati</taxon>
        <taxon>Pseudomonadota</taxon>
        <taxon>Gammaproteobacteria</taxon>
        <taxon>Legionellales</taxon>
        <taxon>Legionellaceae</taxon>
        <taxon>Legionella</taxon>
    </lineage>
</organism>
<name>A0A0W0RJ37_LEGBO</name>
<dbReference type="STRING" id="447.Lboz_2642"/>
<dbReference type="RefSeq" id="WP_058460243.1">
    <property type="nucleotide sequence ID" value="NZ_CAAAIY010000005.1"/>
</dbReference>
<evidence type="ECO:0000313" key="2">
    <source>
        <dbReference type="EMBL" id="KTC71065.1"/>
    </source>
</evidence>
<dbReference type="EMBL" id="LNXU01000032">
    <property type="protein sequence ID" value="KTC71065.1"/>
    <property type="molecule type" value="Genomic_DNA"/>
</dbReference>
<accession>A0A0W0RJ37</accession>